<keyword evidence="2" id="KW-1185">Reference proteome</keyword>
<name>A0A2P5DIZ4_TREOI</name>
<dbReference type="Proteomes" id="UP000237000">
    <property type="component" value="Unassembled WGS sequence"/>
</dbReference>
<dbReference type="EMBL" id="JXTC01000267">
    <property type="protein sequence ID" value="PON73261.1"/>
    <property type="molecule type" value="Genomic_DNA"/>
</dbReference>
<reference evidence="2" key="1">
    <citation type="submission" date="2016-06" db="EMBL/GenBank/DDBJ databases">
        <title>Parallel loss of symbiosis genes in relatives of nitrogen-fixing non-legume Parasponia.</title>
        <authorList>
            <person name="Van Velzen R."/>
            <person name="Holmer R."/>
            <person name="Bu F."/>
            <person name="Rutten L."/>
            <person name="Van Zeijl A."/>
            <person name="Liu W."/>
            <person name="Santuari L."/>
            <person name="Cao Q."/>
            <person name="Sharma T."/>
            <person name="Shen D."/>
            <person name="Roswanjaya Y."/>
            <person name="Wardhani T."/>
            <person name="Kalhor M.S."/>
            <person name="Jansen J."/>
            <person name="Van den Hoogen J."/>
            <person name="Gungor B."/>
            <person name="Hartog M."/>
            <person name="Hontelez J."/>
            <person name="Verver J."/>
            <person name="Yang W.-C."/>
            <person name="Schijlen E."/>
            <person name="Repin R."/>
            <person name="Schilthuizen M."/>
            <person name="Schranz E."/>
            <person name="Heidstra R."/>
            <person name="Miyata K."/>
            <person name="Fedorova E."/>
            <person name="Kohlen W."/>
            <person name="Bisseling T."/>
            <person name="Smit S."/>
            <person name="Geurts R."/>
        </authorList>
    </citation>
    <scope>NUCLEOTIDE SEQUENCE [LARGE SCALE GENOMIC DNA]</scope>
    <source>
        <strain evidence="2">cv. RG33-2</strain>
    </source>
</reference>
<dbReference type="InParanoid" id="A0A2P5DIZ4"/>
<dbReference type="OrthoDB" id="10337276at2759"/>
<organism evidence="1 2">
    <name type="scientific">Trema orientale</name>
    <name type="common">Charcoal tree</name>
    <name type="synonym">Celtis orientalis</name>
    <dbReference type="NCBI Taxonomy" id="63057"/>
    <lineage>
        <taxon>Eukaryota</taxon>
        <taxon>Viridiplantae</taxon>
        <taxon>Streptophyta</taxon>
        <taxon>Embryophyta</taxon>
        <taxon>Tracheophyta</taxon>
        <taxon>Spermatophyta</taxon>
        <taxon>Magnoliopsida</taxon>
        <taxon>eudicotyledons</taxon>
        <taxon>Gunneridae</taxon>
        <taxon>Pentapetalae</taxon>
        <taxon>rosids</taxon>
        <taxon>fabids</taxon>
        <taxon>Rosales</taxon>
        <taxon>Cannabaceae</taxon>
        <taxon>Trema</taxon>
    </lineage>
</organism>
<gene>
    <name evidence="1" type="ORF">TorRG33x02_249970</name>
</gene>
<proteinExistence type="predicted"/>
<dbReference type="AlphaFoldDB" id="A0A2P5DIZ4"/>
<protein>
    <submittedName>
        <fullName evidence="1">Uncharacterized protein</fullName>
    </submittedName>
</protein>
<sequence length="197" mass="20311">RTRSGSQQKDAELLLAGAPNWVDHVKRLRIWGSHHSLEAGSHVHKVAVGEDSGADGDGLHVFEDGQVGEGELSSDGEPHLSAVAVHGPDRDPEEGACSSINSGVTVALECYSEEPVLHLPCQIGRRDREFEEQQRGAAAVLLQAEADAALPVAEEGACECELTGSGSSTTGGLMMMMIRGGGAGGGGEGVLAVPIAI</sequence>
<evidence type="ECO:0000313" key="2">
    <source>
        <dbReference type="Proteomes" id="UP000237000"/>
    </source>
</evidence>
<accession>A0A2P5DIZ4</accession>
<evidence type="ECO:0000313" key="1">
    <source>
        <dbReference type="EMBL" id="PON73261.1"/>
    </source>
</evidence>
<feature type="non-terminal residue" evidence="1">
    <location>
        <position position="1"/>
    </location>
</feature>
<comment type="caution">
    <text evidence="1">The sequence shown here is derived from an EMBL/GenBank/DDBJ whole genome shotgun (WGS) entry which is preliminary data.</text>
</comment>